<feature type="compositionally biased region" description="Basic and acidic residues" evidence="5">
    <location>
        <begin position="606"/>
        <end position="616"/>
    </location>
</feature>
<dbReference type="Proteomes" id="UP000308652">
    <property type="component" value="Unassembled WGS sequence"/>
</dbReference>
<keyword evidence="7" id="KW-1185">Reference proteome</keyword>
<feature type="region of interest" description="Disordered" evidence="5">
    <location>
        <begin position="1"/>
        <end position="40"/>
    </location>
</feature>
<evidence type="ECO:0000256" key="4">
    <source>
        <dbReference type="ARBA" id="ARBA00022664"/>
    </source>
</evidence>
<evidence type="ECO:0000256" key="1">
    <source>
        <dbReference type="ARBA" id="ARBA00004496"/>
    </source>
</evidence>
<feature type="compositionally biased region" description="Low complexity" evidence="5">
    <location>
        <begin position="220"/>
        <end position="246"/>
    </location>
</feature>
<evidence type="ECO:0000313" key="7">
    <source>
        <dbReference type="Proteomes" id="UP000308652"/>
    </source>
</evidence>
<protein>
    <recommendedName>
        <fullName evidence="8">mRNA-decapping enzyme 1B</fullName>
    </recommendedName>
</protein>
<dbReference type="SUPFAM" id="SSF50729">
    <property type="entry name" value="PH domain-like"/>
    <property type="match status" value="1"/>
</dbReference>
<dbReference type="Gene3D" id="2.30.29.30">
    <property type="entry name" value="Pleckstrin-homology domain (PH domain)/Phosphotyrosine-binding domain (PTB)"/>
    <property type="match status" value="1"/>
</dbReference>
<reference evidence="6 7" key="1">
    <citation type="journal article" date="2019" name="Nat. Ecol. Evol.">
        <title>Megaphylogeny resolves global patterns of mushroom evolution.</title>
        <authorList>
            <person name="Varga T."/>
            <person name="Krizsan K."/>
            <person name="Foldi C."/>
            <person name="Dima B."/>
            <person name="Sanchez-Garcia M."/>
            <person name="Sanchez-Ramirez S."/>
            <person name="Szollosi G.J."/>
            <person name="Szarkandi J.G."/>
            <person name="Papp V."/>
            <person name="Albert L."/>
            <person name="Andreopoulos W."/>
            <person name="Angelini C."/>
            <person name="Antonin V."/>
            <person name="Barry K.W."/>
            <person name="Bougher N.L."/>
            <person name="Buchanan P."/>
            <person name="Buyck B."/>
            <person name="Bense V."/>
            <person name="Catcheside P."/>
            <person name="Chovatia M."/>
            <person name="Cooper J."/>
            <person name="Damon W."/>
            <person name="Desjardin D."/>
            <person name="Finy P."/>
            <person name="Geml J."/>
            <person name="Haridas S."/>
            <person name="Hughes K."/>
            <person name="Justo A."/>
            <person name="Karasinski D."/>
            <person name="Kautmanova I."/>
            <person name="Kiss B."/>
            <person name="Kocsube S."/>
            <person name="Kotiranta H."/>
            <person name="LaButti K.M."/>
            <person name="Lechner B.E."/>
            <person name="Liimatainen K."/>
            <person name="Lipzen A."/>
            <person name="Lukacs Z."/>
            <person name="Mihaltcheva S."/>
            <person name="Morgado L.N."/>
            <person name="Niskanen T."/>
            <person name="Noordeloos M.E."/>
            <person name="Ohm R.A."/>
            <person name="Ortiz-Santana B."/>
            <person name="Ovrebo C."/>
            <person name="Racz N."/>
            <person name="Riley R."/>
            <person name="Savchenko A."/>
            <person name="Shiryaev A."/>
            <person name="Soop K."/>
            <person name="Spirin V."/>
            <person name="Szebenyi C."/>
            <person name="Tomsovsky M."/>
            <person name="Tulloss R.E."/>
            <person name="Uehling J."/>
            <person name="Grigoriev I.V."/>
            <person name="Vagvolgyi C."/>
            <person name="Papp T."/>
            <person name="Martin F.M."/>
            <person name="Miettinen O."/>
            <person name="Hibbett D.S."/>
            <person name="Nagy L.G."/>
        </authorList>
    </citation>
    <scope>NUCLEOTIDE SEQUENCE [LARGE SCALE GENOMIC DNA]</scope>
    <source>
        <strain evidence="6 7">CBS 166.37</strain>
    </source>
</reference>
<evidence type="ECO:0000313" key="6">
    <source>
        <dbReference type="EMBL" id="TFK41693.1"/>
    </source>
</evidence>
<dbReference type="GO" id="GO:0006397">
    <property type="term" value="P:mRNA processing"/>
    <property type="evidence" value="ECO:0007669"/>
    <property type="project" value="UniProtKB-KW"/>
</dbReference>
<dbReference type="InterPro" id="IPR011993">
    <property type="entry name" value="PH-like_dom_sf"/>
</dbReference>
<evidence type="ECO:0008006" key="8">
    <source>
        <dbReference type="Google" id="ProtNLM"/>
    </source>
</evidence>
<proteinExistence type="inferred from homology"/>
<keyword evidence="3" id="KW-0963">Cytoplasm</keyword>
<dbReference type="GO" id="GO:0008047">
    <property type="term" value="F:enzyme activator activity"/>
    <property type="evidence" value="ECO:0007669"/>
    <property type="project" value="InterPro"/>
</dbReference>
<dbReference type="GO" id="GO:0000932">
    <property type="term" value="C:P-body"/>
    <property type="evidence" value="ECO:0007669"/>
    <property type="project" value="TreeGrafter"/>
</dbReference>
<comment type="subcellular location">
    <subcellularLocation>
        <location evidence="1">Cytoplasm</location>
    </subcellularLocation>
</comment>
<sequence>MGPPRRTPLDEMNESSSQHTVHASAKQPSAPTGGKAAMSPASRYNHNLKVLRRRDPSITSIFDQFSHVCLYHHNGKKWEKQGFEGTMFLYERNAYPPYGFYILNRMGMDDHIQRVYPEDIVSHHGSYCIIKSFPNFTSQRLANIQPSSNKYSDVYSMPEIPDLRNIETPKVIGLWCFATSEREPLIPVMQRLHSYIKKNLPYPDEYRYGPDKPPPPNPSPHTADSSTDMSSDASDSQHSAQSDSSAGNSPRQYAHGNFELDKLFAKLAPTPVPVSSSRMSVDSLFAALGGAELAQPAVPTPTPPSTGLSLLDSIFASASAAPTPAASNPAPPAYPTPAFHQPQSYSSAPTSILSPTPSISTHNLQVLDQDVISTLLGFPSRSASAASTAYSNRSHPSSREGDNEYEERGRRGPPSDGGYSESSTVLDPEAENDMELQAAGASAGIPIVAEPALLDASQGRGKLNGHGRVHGDVTPRPPLNGLLNGSACELHTAPRLIAHSSSSSTVHAPSESQTEPPSEGQPQANGKPRSNRTLIPFTADSELWPYPRAPIDEEVSDSELVELDFTETSALSDLDAFRRVVQADRRDFTGRENGKQSKGKKRASRKERDARERELIEQSWDTPGSAAEADIELSRRGSVASLYSNPSTFSAPSSPPQVAARVRTPQEQINVTPAEMKTPTLGSRVKMTNGVLVNGNANPGVNGKTKTSKGKQPTALVDSEAVRQSLLASVGAQAQKPVAVDRNEFVREVLTLIHTDKAFVDSLWQEYNAMLS</sequence>
<feature type="region of interest" description="Disordered" evidence="5">
    <location>
        <begin position="383"/>
        <end position="425"/>
    </location>
</feature>
<dbReference type="GO" id="GO:0031087">
    <property type="term" value="P:deadenylation-independent decapping of nuclear-transcribed mRNA"/>
    <property type="evidence" value="ECO:0007669"/>
    <property type="project" value="TreeGrafter"/>
</dbReference>
<dbReference type="EMBL" id="ML213594">
    <property type="protein sequence ID" value="TFK41693.1"/>
    <property type="molecule type" value="Genomic_DNA"/>
</dbReference>
<dbReference type="GO" id="GO:0000290">
    <property type="term" value="P:deadenylation-dependent decapping of nuclear-transcribed mRNA"/>
    <property type="evidence" value="ECO:0007669"/>
    <property type="project" value="InterPro"/>
</dbReference>
<evidence type="ECO:0000256" key="2">
    <source>
        <dbReference type="ARBA" id="ARBA00008778"/>
    </source>
</evidence>
<dbReference type="PANTHER" id="PTHR16290:SF0">
    <property type="entry name" value="DECAPPING PROTEIN 1, ISOFORM A"/>
    <property type="match status" value="1"/>
</dbReference>
<dbReference type="InterPro" id="IPR010334">
    <property type="entry name" value="Dcp1"/>
</dbReference>
<dbReference type="Pfam" id="PF06058">
    <property type="entry name" value="DCP1"/>
    <property type="match status" value="1"/>
</dbReference>
<organism evidence="6 7">
    <name type="scientific">Crucibulum laeve</name>
    <dbReference type="NCBI Taxonomy" id="68775"/>
    <lineage>
        <taxon>Eukaryota</taxon>
        <taxon>Fungi</taxon>
        <taxon>Dikarya</taxon>
        <taxon>Basidiomycota</taxon>
        <taxon>Agaricomycotina</taxon>
        <taxon>Agaricomycetes</taxon>
        <taxon>Agaricomycetidae</taxon>
        <taxon>Agaricales</taxon>
        <taxon>Agaricineae</taxon>
        <taxon>Nidulariaceae</taxon>
        <taxon>Crucibulum</taxon>
    </lineage>
</organism>
<comment type="similarity">
    <text evidence="2">Belongs to the DCP1 family.</text>
</comment>
<gene>
    <name evidence="6" type="ORF">BDQ12DRAFT_720525</name>
</gene>
<dbReference type="AlphaFoldDB" id="A0A5C3MAB9"/>
<feature type="compositionally biased region" description="Low complexity" evidence="5">
    <location>
        <begin position="346"/>
        <end position="356"/>
    </location>
</feature>
<keyword evidence="4" id="KW-0507">mRNA processing</keyword>
<evidence type="ECO:0000256" key="5">
    <source>
        <dbReference type="SAM" id="MobiDB-lite"/>
    </source>
</evidence>
<accession>A0A5C3MAB9</accession>
<feature type="compositionally biased region" description="Low complexity" evidence="5">
    <location>
        <begin position="383"/>
        <end position="394"/>
    </location>
</feature>
<feature type="region of interest" description="Disordered" evidence="5">
    <location>
        <begin position="500"/>
        <end position="533"/>
    </location>
</feature>
<evidence type="ECO:0000256" key="3">
    <source>
        <dbReference type="ARBA" id="ARBA00022490"/>
    </source>
</evidence>
<feature type="compositionally biased region" description="Polar residues" evidence="5">
    <location>
        <begin position="14"/>
        <end position="30"/>
    </location>
</feature>
<feature type="compositionally biased region" description="Basic and acidic residues" evidence="5">
    <location>
        <begin position="397"/>
        <end position="410"/>
    </location>
</feature>
<dbReference type="GO" id="GO:0003729">
    <property type="term" value="F:mRNA binding"/>
    <property type="evidence" value="ECO:0007669"/>
    <property type="project" value="TreeGrafter"/>
</dbReference>
<feature type="region of interest" description="Disordered" evidence="5">
    <location>
        <begin position="204"/>
        <end position="254"/>
    </location>
</feature>
<dbReference type="STRING" id="68775.A0A5C3MAB9"/>
<dbReference type="OrthoDB" id="440673at2759"/>
<feature type="region of interest" description="Disordered" evidence="5">
    <location>
        <begin position="321"/>
        <end position="356"/>
    </location>
</feature>
<feature type="region of interest" description="Disordered" evidence="5">
    <location>
        <begin position="458"/>
        <end position="486"/>
    </location>
</feature>
<name>A0A5C3MAB9_9AGAR</name>
<feature type="compositionally biased region" description="Polar residues" evidence="5">
    <location>
        <begin position="505"/>
        <end position="524"/>
    </location>
</feature>
<dbReference type="PANTHER" id="PTHR16290">
    <property type="entry name" value="TRANSCRIPTION FACTOR SMIF DECAPPING ENZYME DCP1"/>
    <property type="match status" value="1"/>
</dbReference>
<dbReference type="CDD" id="cd09804">
    <property type="entry name" value="Dcp1"/>
    <property type="match status" value="1"/>
</dbReference>
<feature type="region of interest" description="Disordered" evidence="5">
    <location>
        <begin position="588"/>
        <end position="627"/>
    </location>
</feature>